<dbReference type="Gene3D" id="3.40.50.1580">
    <property type="entry name" value="Nucleoside phosphorylase domain"/>
    <property type="match status" value="1"/>
</dbReference>
<proteinExistence type="inferred from homology"/>
<dbReference type="InterPro" id="IPR035994">
    <property type="entry name" value="Nucleoside_phosphorylase_sf"/>
</dbReference>
<comment type="similarity">
    <text evidence="2">Belongs to the PNP/MTAP phosphorylase family.</text>
</comment>
<evidence type="ECO:0000313" key="13">
    <source>
        <dbReference type="Proteomes" id="UP000694427"/>
    </source>
</evidence>
<evidence type="ECO:0000313" key="12">
    <source>
        <dbReference type="Ensembl" id="ENSCCRP00010078423.1"/>
    </source>
</evidence>
<dbReference type="PANTHER" id="PTHR11904:SF13">
    <property type="entry name" value="PURINE NUCLEOSIDE PHOSPHORYLASE"/>
    <property type="match status" value="1"/>
</dbReference>
<reference evidence="12" key="2">
    <citation type="submission" date="2025-09" db="UniProtKB">
        <authorList>
            <consortium name="Ensembl"/>
        </authorList>
    </citation>
    <scope>IDENTIFICATION</scope>
</reference>
<evidence type="ECO:0000256" key="9">
    <source>
        <dbReference type="ARBA" id="ARBA00023970"/>
    </source>
</evidence>
<comment type="catalytic activity">
    <reaction evidence="8">
        <text>2'-deoxyinosine + phosphate = 2-deoxy-alpha-D-ribose 1-phosphate + hypoxanthine</text>
        <dbReference type="Rhea" id="RHEA:27750"/>
        <dbReference type="ChEBI" id="CHEBI:17368"/>
        <dbReference type="ChEBI" id="CHEBI:28997"/>
        <dbReference type="ChEBI" id="CHEBI:43474"/>
        <dbReference type="ChEBI" id="CHEBI:57259"/>
        <dbReference type="EC" id="2.4.2.1"/>
    </reaction>
</comment>
<name>A0A8C1MN85_CYPCA</name>
<keyword evidence="4" id="KW-0328">Glycosyltransferase</keyword>
<evidence type="ECO:0000256" key="5">
    <source>
        <dbReference type="ARBA" id="ARBA00022679"/>
    </source>
</evidence>
<protein>
    <recommendedName>
        <fullName evidence="3">purine-nucleoside phosphorylase</fullName>
        <ecNumber evidence="3">2.4.2.1</ecNumber>
    </recommendedName>
    <alternativeName>
        <fullName evidence="10">Inosine-guanosine phosphorylase</fullName>
    </alternativeName>
</protein>
<accession>A0A8C1MN85</accession>
<dbReference type="InterPro" id="IPR011268">
    <property type="entry name" value="Purine_phosphorylase"/>
</dbReference>
<dbReference type="EC" id="2.4.2.1" evidence="3"/>
<comment type="catalytic activity">
    <reaction evidence="9">
        <text>guanosine + phosphate = alpha-D-ribose 1-phosphate + guanine</text>
        <dbReference type="Rhea" id="RHEA:13233"/>
        <dbReference type="ChEBI" id="CHEBI:16235"/>
        <dbReference type="ChEBI" id="CHEBI:16750"/>
        <dbReference type="ChEBI" id="CHEBI:43474"/>
        <dbReference type="ChEBI" id="CHEBI:57720"/>
        <dbReference type="EC" id="2.4.2.1"/>
    </reaction>
</comment>
<dbReference type="GO" id="GO:0009116">
    <property type="term" value="P:nucleoside metabolic process"/>
    <property type="evidence" value="ECO:0007669"/>
    <property type="project" value="InterPro"/>
</dbReference>
<feature type="domain" description="Nucleoside phosphorylase" evidence="11">
    <location>
        <begin position="40"/>
        <end position="198"/>
    </location>
</feature>
<evidence type="ECO:0000256" key="10">
    <source>
        <dbReference type="ARBA" id="ARBA00031036"/>
    </source>
</evidence>
<dbReference type="GO" id="GO:0005737">
    <property type="term" value="C:cytoplasm"/>
    <property type="evidence" value="ECO:0007669"/>
    <property type="project" value="TreeGrafter"/>
</dbReference>
<evidence type="ECO:0000256" key="4">
    <source>
        <dbReference type="ARBA" id="ARBA00022676"/>
    </source>
</evidence>
<sequence length="200" mass="22194">MILVKQRDVNIILISHNRPNKGYFKNCYDWLLSQTRHRPKVAIICGSGLGMLADALKCQDSFKYSDIPGFPQSTGKTQLRACNNIFASVFCPFAEIKYLLKKYILCDNACMSLADSYSCGDIMIICDHINFPGLAGLNPLNGPNDKGVSMFGPRFPPMSGVYDKSLRKMAFDICKNMGVSQYVQEGVYCMVGGPNFESIA</sequence>
<organism evidence="12 13">
    <name type="scientific">Cyprinus carpio</name>
    <name type="common">Common carp</name>
    <dbReference type="NCBI Taxonomy" id="7962"/>
    <lineage>
        <taxon>Eukaryota</taxon>
        <taxon>Metazoa</taxon>
        <taxon>Chordata</taxon>
        <taxon>Craniata</taxon>
        <taxon>Vertebrata</taxon>
        <taxon>Euteleostomi</taxon>
        <taxon>Actinopterygii</taxon>
        <taxon>Neopterygii</taxon>
        <taxon>Teleostei</taxon>
        <taxon>Ostariophysi</taxon>
        <taxon>Cypriniformes</taxon>
        <taxon>Cyprinidae</taxon>
        <taxon>Cyprininae</taxon>
        <taxon>Cyprinus</taxon>
    </lineage>
</organism>
<keyword evidence="13" id="KW-1185">Reference proteome</keyword>
<dbReference type="AlphaFoldDB" id="A0A8C1MN85"/>
<evidence type="ECO:0000256" key="7">
    <source>
        <dbReference type="ARBA" id="ARBA00023929"/>
    </source>
</evidence>
<evidence type="ECO:0000256" key="2">
    <source>
        <dbReference type="ARBA" id="ARBA00006751"/>
    </source>
</evidence>
<dbReference type="Ensembl" id="ENSCCRT00010087037.1">
    <property type="protein sequence ID" value="ENSCCRP00010078423.1"/>
    <property type="gene ID" value="ENSCCRG00010034269.1"/>
</dbReference>
<evidence type="ECO:0000256" key="8">
    <source>
        <dbReference type="ARBA" id="ARBA00023950"/>
    </source>
</evidence>
<dbReference type="UniPathway" id="UPA00606"/>
<dbReference type="Proteomes" id="UP000694427">
    <property type="component" value="Unplaced"/>
</dbReference>
<evidence type="ECO:0000256" key="6">
    <source>
        <dbReference type="ARBA" id="ARBA00023918"/>
    </source>
</evidence>
<dbReference type="CDD" id="cd09009">
    <property type="entry name" value="PNP-EcPNPII_like"/>
    <property type="match status" value="1"/>
</dbReference>
<reference evidence="12" key="1">
    <citation type="submission" date="2025-08" db="UniProtKB">
        <authorList>
            <consortium name="Ensembl"/>
        </authorList>
    </citation>
    <scope>IDENTIFICATION</scope>
</reference>
<dbReference type="SUPFAM" id="SSF53167">
    <property type="entry name" value="Purine and uridine phosphorylases"/>
    <property type="match status" value="1"/>
</dbReference>
<dbReference type="InterPro" id="IPR000845">
    <property type="entry name" value="Nucleoside_phosphorylase_d"/>
</dbReference>
<keyword evidence="5" id="KW-0808">Transferase</keyword>
<dbReference type="PANTHER" id="PTHR11904">
    <property type="entry name" value="METHYLTHIOADENOSINE/PURINE NUCLEOSIDE PHOSPHORYLASE"/>
    <property type="match status" value="1"/>
</dbReference>
<dbReference type="Pfam" id="PF01048">
    <property type="entry name" value="PNP_UDP_1"/>
    <property type="match status" value="1"/>
</dbReference>
<evidence type="ECO:0000256" key="1">
    <source>
        <dbReference type="ARBA" id="ARBA00005058"/>
    </source>
</evidence>
<evidence type="ECO:0000256" key="3">
    <source>
        <dbReference type="ARBA" id="ARBA00011886"/>
    </source>
</evidence>
<evidence type="ECO:0000259" key="11">
    <source>
        <dbReference type="Pfam" id="PF01048"/>
    </source>
</evidence>
<comment type="pathway">
    <text evidence="1">Purine metabolism; purine nucleoside salvage.</text>
</comment>
<dbReference type="GO" id="GO:0004731">
    <property type="term" value="F:purine-nucleoside phosphorylase activity"/>
    <property type="evidence" value="ECO:0007669"/>
    <property type="project" value="UniProtKB-EC"/>
</dbReference>
<comment type="catalytic activity">
    <reaction evidence="7">
        <text>2'-deoxyguanosine + phosphate = 2-deoxy-alpha-D-ribose 1-phosphate + guanine</text>
        <dbReference type="Rhea" id="RHEA:27738"/>
        <dbReference type="ChEBI" id="CHEBI:16235"/>
        <dbReference type="ChEBI" id="CHEBI:17172"/>
        <dbReference type="ChEBI" id="CHEBI:43474"/>
        <dbReference type="ChEBI" id="CHEBI:57259"/>
        <dbReference type="EC" id="2.4.2.1"/>
    </reaction>
</comment>
<comment type="catalytic activity">
    <reaction evidence="6">
        <text>inosine + phosphate = alpha-D-ribose 1-phosphate + hypoxanthine</text>
        <dbReference type="Rhea" id="RHEA:27646"/>
        <dbReference type="ChEBI" id="CHEBI:17368"/>
        <dbReference type="ChEBI" id="CHEBI:17596"/>
        <dbReference type="ChEBI" id="CHEBI:43474"/>
        <dbReference type="ChEBI" id="CHEBI:57720"/>
        <dbReference type="EC" id="2.4.2.1"/>
    </reaction>
</comment>